<evidence type="ECO:0000313" key="3">
    <source>
        <dbReference type="EMBL" id="SHN45631.1"/>
    </source>
</evidence>
<feature type="region of interest" description="Disordered" evidence="1">
    <location>
        <begin position="1"/>
        <end position="48"/>
    </location>
</feature>
<evidence type="ECO:0000259" key="2">
    <source>
        <dbReference type="SMART" id="SM00563"/>
    </source>
</evidence>
<sequence length="464" mass="48601">MPDAQIIPFDGGASRAQRTEQHAPIEVDDAADPTLPTEPVVATDEGITADADADRRAAGEAVTVEAAVIPPQGADKPAPRRRTTPGSGRGTAGTGRSTAGTGRGTAGKGRSTAAKGRSASGTTAAGGTVKKVAVKKAAGAGRGTASGNGAGRGTASANGRAATPKAHPAKDDAAGTRQAPTAGPEGDVWDRRVAGALAFLRRRLTGEYETDEFGFDPEFATSVLAPALRPIYEKWFRVEISGLEHISDTGGALVVANHSGTIPVDATMLQLGLLDRHPAHRNLRLLGADLVFQMPFVGELARKSGSTLACQPDAERLLSGGELVGVFPEGFKGVGKPFSERYKLQRFGRGGFVSAALATKAPIIPCAIVGAEEIYPKIGDAKVIARMFGLPYFPLTPTFPWLGPLGVVPLPSKWYIQFGEPIETSDLASGADDPMQVFNLTDQVRETIQQMLYQLLMRRRSVFG</sequence>
<reference evidence="3 4" key="1">
    <citation type="submission" date="2016-11" db="EMBL/GenBank/DDBJ databases">
        <authorList>
            <person name="Jaros S."/>
            <person name="Januszkiewicz K."/>
            <person name="Wedrychowicz H."/>
        </authorList>
    </citation>
    <scope>NUCLEOTIDE SEQUENCE [LARGE SCALE GENOMIC DNA]</scope>
    <source>
        <strain evidence="3 4">DSM 46144</strain>
    </source>
</reference>
<dbReference type="PANTHER" id="PTHR22753:SF14">
    <property type="entry name" value="MONOACYLGLYCEROL_DIACYLGLYCEROL O-ACYLTRANSFERASE"/>
    <property type="match status" value="1"/>
</dbReference>
<keyword evidence="3" id="KW-0012">Acyltransferase</keyword>
<dbReference type="GO" id="GO:0016020">
    <property type="term" value="C:membrane"/>
    <property type="evidence" value="ECO:0007669"/>
    <property type="project" value="TreeGrafter"/>
</dbReference>
<dbReference type="CDD" id="cd07987">
    <property type="entry name" value="LPLAT_MGAT-like"/>
    <property type="match status" value="1"/>
</dbReference>
<dbReference type="STRING" id="134849.SAMN05443668_112167"/>
<dbReference type="Pfam" id="PF01553">
    <property type="entry name" value="Acyltransferase"/>
    <property type="match status" value="1"/>
</dbReference>
<proteinExistence type="predicted"/>
<dbReference type="OrthoDB" id="5241618at2"/>
<dbReference type="EMBL" id="FRCS01000012">
    <property type="protein sequence ID" value="SHN45631.1"/>
    <property type="molecule type" value="Genomic_DNA"/>
</dbReference>
<dbReference type="AlphaFoldDB" id="A0A1M7RHJ4"/>
<evidence type="ECO:0000313" key="4">
    <source>
        <dbReference type="Proteomes" id="UP000184440"/>
    </source>
</evidence>
<keyword evidence="3" id="KW-0808">Transferase</keyword>
<feature type="compositionally biased region" description="Gly residues" evidence="1">
    <location>
        <begin position="140"/>
        <end position="152"/>
    </location>
</feature>
<keyword evidence="4" id="KW-1185">Reference proteome</keyword>
<gene>
    <name evidence="3" type="ORF">SAMN05443668_112167</name>
</gene>
<feature type="region of interest" description="Disordered" evidence="1">
    <location>
        <begin position="66"/>
        <end position="126"/>
    </location>
</feature>
<dbReference type="RefSeq" id="WP_084741960.1">
    <property type="nucleotide sequence ID" value="NZ_FRCS01000012.1"/>
</dbReference>
<name>A0A1M7RHJ4_9ACTN</name>
<dbReference type="SMART" id="SM00563">
    <property type="entry name" value="PlsC"/>
    <property type="match status" value="1"/>
</dbReference>
<dbReference type="GO" id="GO:0016746">
    <property type="term" value="F:acyltransferase activity"/>
    <property type="evidence" value="ECO:0007669"/>
    <property type="project" value="UniProtKB-KW"/>
</dbReference>
<feature type="region of interest" description="Disordered" evidence="1">
    <location>
        <begin position="138"/>
        <end position="187"/>
    </location>
</feature>
<evidence type="ECO:0000256" key="1">
    <source>
        <dbReference type="SAM" id="MobiDB-lite"/>
    </source>
</evidence>
<dbReference type="SUPFAM" id="SSF69593">
    <property type="entry name" value="Glycerol-3-phosphate (1)-acyltransferase"/>
    <property type="match status" value="1"/>
</dbReference>
<dbReference type="Proteomes" id="UP000184440">
    <property type="component" value="Unassembled WGS sequence"/>
</dbReference>
<feature type="compositionally biased region" description="Low complexity" evidence="1">
    <location>
        <begin position="153"/>
        <end position="163"/>
    </location>
</feature>
<protein>
    <submittedName>
        <fullName evidence="3">1-acyl-sn-glycerol-3-phosphate acyltransferase</fullName>
    </submittedName>
</protein>
<accession>A0A1M7RHJ4</accession>
<dbReference type="PANTHER" id="PTHR22753">
    <property type="entry name" value="TRANSMEMBRANE PROTEIN 68"/>
    <property type="match status" value="1"/>
</dbReference>
<feature type="domain" description="Phospholipid/glycerol acyltransferase" evidence="2">
    <location>
        <begin position="252"/>
        <end position="371"/>
    </location>
</feature>
<dbReference type="InterPro" id="IPR002123">
    <property type="entry name" value="Plipid/glycerol_acylTrfase"/>
</dbReference>
<feature type="compositionally biased region" description="Low complexity" evidence="1">
    <location>
        <begin position="108"/>
        <end position="126"/>
    </location>
</feature>
<organism evidence="3 4">
    <name type="scientific">Cryptosporangium aurantiacum</name>
    <dbReference type="NCBI Taxonomy" id="134849"/>
    <lineage>
        <taxon>Bacteria</taxon>
        <taxon>Bacillati</taxon>
        <taxon>Actinomycetota</taxon>
        <taxon>Actinomycetes</taxon>
        <taxon>Cryptosporangiales</taxon>
        <taxon>Cryptosporangiaceae</taxon>
        <taxon>Cryptosporangium</taxon>
    </lineage>
</organism>